<evidence type="ECO:0000313" key="1">
    <source>
        <dbReference type="EMBL" id="MFI9118133.1"/>
    </source>
</evidence>
<protein>
    <submittedName>
        <fullName evidence="1">Uncharacterized protein</fullName>
    </submittedName>
</protein>
<dbReference type="EMBL" id="JBITYT010000001">
    <property type="protein sequence ID" value="MFI9118133.1"/>
    <property type="molecule type" value="Genomic_DNA"/>
</dbReference>
<proteinExistence type="predicted"/>
<organism evidence="1 2">
    <name type="scientific">Streptomyces bikiniensis</name>
    <dbReference type="NCBI Taxonomy" id="1896"/>
    <lineage>
        <taxon>Bacteria</taxon>
        <taxon>Bacillati</taxon>
        <taxon>Actinomycetota</taxon>
        <taxon>Actinomycetes</taxon>
        <taxon>Kitasatosporales</taxon>
        <taxon>Streptomycetaceae</taxon>
        <taxon>Streptomyces</taxon>
    </lineage>
</organism>
<keyword evidence="2" id="KW-1185">Reference proteome</keyword>
<name>A0ABW8CKQ7_STRBI</name>
<gene>
    <name evidence="1" type="ORF">ACIGW0_01800</name>
</gene>
<dbReference type="Proteomes" id="UP001614391">
    <property type="component" value="Unassembled WGS sequence"/>
</dbReference>
<accession>A0ABW8CKQ7</accession>
<dbReference type="RefSeq" id="WP_399609782.1">
    <property type="nucleotide sequence ID" value="NZ_JBITYT010000001.1"/>
</dbReference>
<sequence length="240" mass="25844">MGEDQNRTRQRTSTEVAVQATTSTVTGVVGALNPVAGIAAAAIKEFADPHLVRLFDRVRQDRGERSARVLAVGSDEANVSLDRLVNTVESSPDLMALMAETVQAAANTPLDTKIIALGRCLGRGVRDDTRVDAERLRVRGLAGIESPEVKLMELLDTETRPVREHGGRWPGWRRPEILDSLPGFASSLDASIARLTAEGLVCDDGIGRVPGDDGYREMWILTSFGQDCLALLRAVAPTSS</sequence>
<reference evidence="1 2" key="1">
    <citation type="submission" date="2024-10" db="EMBL/GenBank/DDBJ databases">
        <title>The Natural Products Discovery Center: Release of the First 8490 Sequenced Strains for Exploring Actinobacteria Biosynthetic Diversity.</title>
        <authorList>
            <person name="Kalkreuter E."/>
            <person name="Kautsar S.A."/>
            <person name="Yang D."/>
            <person name="Bader C.D."/>
            <person name="Teijaro C.N."/>
            <person name="Fluegel L."/>
            <person name="Davis C.M."/>
            <person name="Simpson J.R."/>
            <person name="Lauterbach L."/>
            <person name="Steele A.D."/>
            <person name="Gui C."/>
            <person name="Meng S."/>
            <person name="Li G."/>
            <person name="Viehrig K."/>
            <person name="Ye F."/>
            <person name="Su P."/>
            <person name="Kiefer A.F."/>
            <person name="Nichols A."/>
            <person name="Cepeda A.J."/>
            <person name="Yan W."/>
            <person name="Fan B."/>
            <person name="Jiang Y."/>
            <person name="Adhikari A."/>
            <person name="Zheng C.-J."/>
            <person name="Schuster L."/>
            <person name="Cowan T.M."/>
            <person name="Smanski M.J."/>
            <person name="Chevrette M.G."/>
            <person name="De Carvalho L.P.S."/>
            <person name="Shen B."/>
        </authorList>
    </citation>
    <scope>NUCLEOTIDE SEQUENCE [LARGE SCALE GENOMIC DNA]</scope>
    <source>
        <strain evidence="1 2">NPDC053346</strain>
    </source>
</reference>
<comment type="caution">
    <text evidence="1">The sequence shown here is derived from an EMBL/GenBank/DDBJ whole genome shotgun (WGS) entry which is preliminary data.</text>
</comment>
<evidence type="ECO:0000313" key="2">
    <source>
        <dbReference type="Proteomes" id="UP001614391"/>
    </source>
</evidence>